<dbReference type="InterPro" id="IPR006202">
    <property type="entry name" value="Neur_chan_lig-bd"/>
</dbReference>
<dbReference type="PANTHER" id="PTHR18945">
    <property type="entry name" value="NEUROTRANSMITTER GATED ION CHANNEL"/>
    <property type="match status" value="1"/>
</dbReference>
<dbReference type="GO" id="GO:0004888">
    <property type="term" value="F:transmembrane signaling receptor activity"/>
    <property type="evidence" value="ECO:0007669"/>
    <property type="project" value="InterPro"/>
</dbReference>
<dbReference type="SUPFAM" id="SSF90112">
    <property type="entry name" value="Neurotransmitter-gated ion-channel transmembrane pore"/>
    <property type="match status" value="1"/>
</dbReference>
<dbReference type="Gene3D" id="2.70.170.10">
    <property type="entry name" value="Neurotransmitter-gated ion-channel ligand-binding domain"/>
    <property type="match status" value="1"/>
</dbReference>
<dbReference type="EMBL" id="DF144636">
    <property type="protein sequence ID" value="GAA36663.2"/>
    <property type="molecule type" value="Genomic_DNA"/>
</dbReference>
<evidence type="ECO:0000259" key="6">
    <source>
        <dbReference type="Pfam" id="PF02931"/>
    </source>
</evidence>
<accession>H2KVI7</accession>
<evidence type="ECO:0000313" key="8">
    <source>
        <dbReference type="Proteomes" id="UP000008909"/>
    </source>
</evidence>
<protein>
    <submittedName>
        <fullName evidence="7">Neuronal acetylcholine receptor subunit alpha-6</fullName>
    </submittedName>
</protein>
<keyword evidence="5" id="KW-0813">Transport</keyword>
<dbReference type="Proteomes" id="UP000008909">
    <property type="component" value="Unassembled WGS sequence"/>
</dbReference>
<feature type="transmembrane region" description="Helical" evidence="5">
    <location>
        <begin position="664"/>
        <end position="681"/>
    </location>
</feature>
<gene>
    <name evidence="7" type="ORF">CLF_112460</name>
</gene>
<keyword evidence="3 5" id="KW-1133">Transmembrane helix</keyword>
<dbReference type="InterPro" id="IPR038050">
    <property type="entry name" value="Neuro_actylchol_rec"/>
</dbReference>
<keyword evidence="2 5" id="KW-0812">Transmembrane</keyword>
<reference evidence="7" key="1">
    <citation type="journal article" date="2011" name="Genome Biol.">
        <title>The draft genome of the carcinogenic human liver fluke Clonorchis sinensis.</title>
        <authorList>
            <person name="Wang X."/>
            <person name="Chen W."/>
            <person name="Huang Y."/>
            <person name="Sun J."/>
            <person name="Men J."/>
            <person name="Liu H."/>
            <person name="Luo F."/>
            <person name="Guo L."/>
            <person name="Lv X."/>
            <person name="Deng C."/>
            <person name="Zhou C."/>
            <person name="Fan Y."/>
            <person name="Li X."/>
            <person name="Huang L."/>
            <person name="Hu Y."/>
            <person name="Liang C."/>
            <person name="Hu X."/>
            <person name="Xu J."/>
            <person name="Yu X."/>
        </authorList>
    </citation>
    <scope>NUCLEOTIDE SEQUENCE [LARGE SCALE GENOMIC DNA]</scope>
    <source>
        <strain evidence="7">Henan</strain>
    </source>
</reference>
<dbReference type="CDD" id="cd18989">
    <property type="entry name" value="LGIC_ECD_cation"/>
    <property type="match status" value="1"/>
</dbReference>
<dbReference type="Pfam" id="PF02931">
    <property type="entry name" value="Neur_chan_LBD"/>
    <property type="match status" value="1"/>
</dbReference>
<dbReference type="Gene3D" id="1.20.58.390">
    <property type="entry name" value="Neurotransmitter-gated ion-channel transmembrane domain"/>
    <property type="match status" value="1"/>
</dbReference>
<evidence type="ECO:0000313" key="7">
    <source>
        <dbReference type="EMBL" id="GAA36663.2"/>
    </source>
</evidence>
<evidence type="ECO:0000256" key="1">
    <source>
        <dbReference type="ARBA" id="ARBA00004141"/>
    </source>
</evidence>
<dbReference type="InterPro" id="IPR036734">
    <property type="entry name" value="Neur_chan_lig-bd_sf"/>
</dbReference>
<keyword evidence="5" id="KW-0407">Ion channel</keyword>
<evidence type="ECO:0000256" key="4">
    <source>
        <dbReference type="ARBA" id="ARBA00023136"/>
    </source>
</evidence>
<evidence type="ECO:0000256" key="3">
    <source>
        <dbReference type="ARBA" id="ARBA00022989"/>
    </source>
</evidence>
<dbReference type="InterPro" id="IPR018000">
    <property type="entry name" value="Neurotransmitter_ion_chnl_CS"/>
</dbReference>
<dbReference type="PROSITE" id="PS00236">
    <property type="entry name" value="NEUROTR_ION_CHANNEL"/>
    <property type="match status" value="1"/>
</dbReference>
<dbReference type="GO" id="GO:0016020">
    <property type="term" value="C:membrane"/>
    <property type="evidence" value="ECO:0007669"/>
    <property type="project" value="UniProtKB-SubCell"/>
</dbReference>
<dbReference type="SUPFAM" id="SSF63712">
    <property type="entry name" value="Nicotinic receptor ligand binding domain-like"/>
    <property type="match status" value="1"/>
</dbReference>
<evidence type="ECO:0000256" key="2">
    <source>
        <dbReference type="ARBA" id="ARBA00022692"/>
    </source>
</evidence>
<proteinExistence type="inferred from homology"/>
<feature type="domain" description="Neurotransmitter-gated ion-channel ligand-binding" evidence="6">
    <location>
        <begin position="473"/>
        <end position="633"/>
    </location>
</feature>
<keyword evidence="5" id="KW-0406">Ion transport</keyword>
<name>H2KVI7_CLOSI</name>
<feature type="transmembrane region" description="Helical" evidence="5">
    <location>
        <begin position="736"/>
        <end position="758"/>
    </location>
</feature>
<dbReference type="PRINTS" id="PR00252">
    <property type="entry name" value="NRIONCHANNEL"/>
</dbReference>
<comment type="caution">
    <text evidence="5">Lacks conserved residue(s) required for the propagation of feature annotation.</text>
</comment>
<organism evidence="7 8">
    <name type="scientific">Clonorchis sinensis</name>
    <name type="common">Chinese liver fluke</name>
    <dbReference type="NCBI Taxonomy" id="79923"/>
    <lineage>
        <taxon>Eukaryota</taxon>
        <taxon>Metazoa</taxon>
        <taxon>Spiralia</taxon>
        <taxon>Lophotrochozoa</taxon>
        <taxon>Platyhelminthes</taxon>
        <taxon>Trematoda</taxon>
        <taxon>Digenea</taxon>
        <taxon>Opisthorchiida</taxon>
        <taxon>Opisthorchiata</taxon>
        <taxon>Opisthorchiidae</taxon>
        <taxon>Clonorchis</taxon>
    </lineage>
</organism>
<keyword evidence="7" id="KW-0675">Receptor</keyword>
<feature type="transmembrane region" description="Helical" evidence="5">
    <location>
        <begin position="634"/>
        <end position="658"/>
    </location>
</feature>
<keyword evidence="8" id="KW-1185">Reference proteome</keyword>
<comment type="similarity">
    <text evidence="5">Belongs to the ligand-gated ion channel (TC 1.A.9) family.</text>
</comment>
<keyword evidence="4 5" id="KW-0472">Membrane</keyword>
<sequence length="1088" mass="123568">MKITEPLFINQGLDPDWVISMCLDSGVYNPTIPYSNNNPNWTHSSTVPSLKTQKAHKNMDSMVSIGRFYVKKRVNEHAANEVLAHLAEKSGCRVNQVKQSGRNNIHFIRVVNGNCKPRRISVHGMLCTCSSSFRCGTEIQNIHDRYVTESDFSRFSPNKSVNNADREESAFGWESSNVSTDSKASFKLRMSTCIDIAMSRADSVTSGLRISGLTVTVTKKSSKTLAENLSTSQATVNPAGWIFVTFSDVERGEWFVPRLNTLELTSDSNTENETVVQTFCTGANLNRIANGLGDVAGHMRENSRRNRYFNALMINCLCLMYCLKLYIKLDFGGDKESNCKHSHRKFGYVHSADLLRSQEHLHRILESHRYLNLRPSECYSTCGHAVPVNVTYNVIQIMSFDFYLQSDIFDTASPWASDLVDAFRDIPRSNVMAMGAFRILQSRKKGLRHCCQWPKFCVLLIKHVICNISQVVAIPQWNDYRLRWDPRDFGNVTSVDYAGESIWKPDIGLINGRHSADFDFSAAEHSRVTIRSDGMIMWLHGAVLDVTCPLDFSRFPFDTQTCYLIITPWQSSMKQIQLQPMQHGPTVDNNYLPNSNVSEWKIEEIQFSLESYRSQFSVAYQYIKVSIRIKRQPLYFVILVLVPFFMLSWLACLIFTIGDTGDRLAVALSLILSMTMYVVIVSSNAPRSMRTVPLLALKRCQARLRQRLMCMDLNVNNIISYAVQCTQNRKLGAEDIVVGIFLLDQLGLLCIATIVAVLNNKTRGSRTSHRQTAKNAYVNSECSNHFLSDIPLENSTIRGIQSRDDFSNLRYPGNVCLDQSSNLCSYHKNTLKGSQAVRRPYTQKTVLERRSARPLRQTYTLPFQCENHVIVNSRAMTEPCHSSPSCTEIPGFKRIWLKISGPFQASSGFICLRTAGIIDMFVEHKIDKLPLPGEPQEERSQRRLSERFQKFYEQRVRSTEDRETYLDNIKKPVVFSVGNLEYECIVDARAPDNAKRNVNSVVWVAVVHSDDSLVILTGVAITRNSGESKTWQARQTGREEYGRVGQLRTFTHKHTFEHISVERDGLGDSVNDGYRGAKQVKIQSFCME</sequence>
<dbReference type="AlphaFoldDB" id="H2KVI7"/>
<evidence type="ECO:0000256" key="5">
    <source>
        <dbReference type="RuleBase" id="RU000687"/>
    </source>
</evidence>
<dbReference type="GO" id="GO:0005230">
    <property type="term" value="F:extracellular ligand-gated monoatomic ion channel activity"/>
    <property type="evidence" value="ECO:0007669"/>
    <property type="project" value="InterPro"/>
</dbReference>
<dbReference type="InterPro" id="IPR036719">
    <property type="entry name" value="Neuro-gated_channel_TM_sf"/>
</dbReference>
<dbReference type="InterPro" id="IPR006201">
    <property type="entry name" value="Neur_channel"/>
</dbReference>
<comment type="subcellular location">
    <subcellularLocation>
        <location evidence="1">Membrane</location>
        <topology evidence="1">Multi-pass membrane protein</topology>
    </subcellularLocation>
</comment>